<gene>
    <name evidence="2" type="ORF">TGP89_316730A</name>
</gene>
<feature type="compositionally biased region" description="Low complexity" evidence="1">
    <location>
        <begin position="84"/>
        <end position="100"/>
    </location>
</feature>
<evidence type="ECO:0000313" key="3">
    <source>
        <dbReference type="Proteomes" id="UP000028828"/>
    </source>
</evidence>
<reference evidence="2 3" key="1">
    <citation type="submission" date="2014-03" db="EMBL/GenBank/DDBJ databases">
        <authorList>
            <person name="Sibley D."/>
            <person name="Venepally P."/>
            <person name="Karamycheva S."/>
            <person name="Hadjithomas M."/>
            <person name="Khan A."/>
            <person name="Brunk B."/>
            <person name="Roos D."/>
            <person name="Caler E."/>
            <person name="Lorenzi H."/>
        </authorList>
    </citation>
    <scope>NUCLEOTIDE SEQUENCE [LARGE SCALE GENOMIC DNA]</scope>
    <source>
        <strain evidence="3">p89</strain>
    </source>
</reference>
<feature type="region of interest" description="Disordered" evidence="1">
    <location>
        <begin position="78"/>
        <end position="110"/>
    </location>
</feature>
<sequence>MARERRGNQRQSRPNKYAGKANDSSELWGVPDSRKKEEEEDDDEEEPNVTEDDKAVRLFDFDAQGKKISDRVYRAGFGEDEWTSTETTTSSESSSSTSESEVSDESYEFDDEDFAELQKLRRNNRPGAPMDPMSRLRMWESSFFINSFMNLENKQQYYFYTVTFGHVNK</sequence>
<dbReference type="VEuPathDB" id="ToxoDB:TGP89_316730A"/>
<dbReference type="EMBL" id="AEYI02000456">
    <property type="protein sequence ID" value="KFG49208.1"/>
    <property type="molecule type" value="Genomic_DNA"/>
</dbReference>
<accession>A0A086KXU0</accession>
<comment type="caution">
    <text evidence="2">The sequence shown here is derived from an EMBL/GenBank/DDBJ whole genome shotgun (WGS) entry which is preliminary data.</text>
</comment>
<proteinExistence type="predicted"/>
<organism evidence="2 3">
    <name type="scientific">Toxoplasma gondii p89</name>
    <dbReference type="NCBI Taxonomy" id="943119"/>
    <lineage>
        <taxon>Eukaryota</taxon>
        <taxon>Sar</taxon>
        <taxon>Alveolata</taxon>
        <taxon>Apicomplexa</taxon>
        <taxon>Conoidasida</taxon>
        <taxon>Coccidia</taxon>
        <taxon>Eucoccidiorida</taxon>
        <taxon>Eimeriorina</taxon>
        <taxon>Sarcocystidae</taxon>
        <taxon>Toxoplasma</taxon>
    </lineage>
</organism>
<feature type="region of interest" description="Disordered" evidence="1">
    <location>
        <begin position="1"/>
        <end position="57"/>
    </location>
</feature>
<feature type="compositionally biased region" description="Acidic residues" evidence="1">
    <location>
        <begin position="101"/>
        <end position="110"/>
    </location>
</feature>
<feature type="compositionally biased region" description="Acidic residues" evidence="1">
    <location>
        <begin position="38"/>
        <end position="50"/>
    </location>
</feature>
<protein>
    <submittedName>
        <fullName evidence="2">Sma protein</fullName>
    </submittedName>
</protein>
<evidence type="ECO:0000256" key="1">
    <source>
        <dbReference type="SAM" id="MobiDB-lite"/>
    </source>
</evidence>
<dbReference type="AlphaFoldDB" id="A0A086KXU0"/>
<evidence type="ECO:0000313" key="2">
    <source>
        <dbReference type="EMBL" id="KFG49208.1"/>
    </source>
</evidence>
<dbReference type="Proteomes" id="UP000028828">
    <property type="component" value="Unassembled WGS sequence"/>
</dbReference>
<name>A0A086KXU0_TOXGO</name>